<organism evidence="1 2">
    <name type="scientific">Aphis craccivora</name>
    <name type="common">Cowpea aphid</name>
    <dbReference type="NCBI Taxonomy" id="307492"/>
    <lineage>
        <taxon>Eukaryota</taxon>
        <taxon>Metazoa</taxon>
        <taxon>Ecdysozoa</taxon>
        <taxon>Arthropoda</taxon>
        <taxon>Hexapoda</taxon>
        <taxon>Insecta</taxon>
        <taxon>Pterygota</taxon>
        <taxon>Neoptera</taxon>
        <taxon>Paraneoptera</taxon>
        <taxon>Hemiptera</taxon>
        <taxon>Sternorrhyncha</taxon>
        <taxon>Aphidomorpha</taxon>
        <taxon>Aphidoidea</taxon>
        <taxon>Aphididae</taxon>
        <taxon>Aphidini</taxon>
        <taxon>Aphis</taxon>
        <taxon>Aphis</taxon>
    </lineage>
</organism>
<dbReference type="AlphaFoldDB" id="A0A6G0Y0J2"/>
<comment type="caution">
    <text evidence="1">The sequence shown here is derived from an EMBL/GenBank/DDBJ whole genome shotgun (WGS) entry which is preliminary data.</text>
</comment>
<keyword evidence="2" id="KW-1185">Reference proteome</keyword>
<name>A0A6G0Y0J2_APHCR</name>
<accession>A0A6G0Y0J2</accession>
<reference evidence="1 2" key="1">
    <citation type="submission" date="2019-08" db="EMBL/GenBank/DDBJ databases">
        <title>Whole genome of Aphis craccivora.</title>
        <authorList>
            <person name="Voronova N.V."/>
            <person name="Shulinski R.S."/>
            <person name="Bandarenka Y.V."/>
            <person name="Zhorov D.G."/>
            <person name="Warner D."/>
        </authorList>
    </citation>
    <scope>NUCLEOTIDE SEQUENCE [LARGE SCALE GENOMIC DNA]</scope>
    <source>
        <strain evidence="1">180601</strain>
        <tissue evidence="1">Whole Body</tissue>
    </source>
</reference>
<sequence>MKNISGKFVDRLAEYPEELAGTGLEISSAVFNTLETFVFDTTASNTGRYNGACTLLENKLDRDIIFFSCRHHIFKIILAGIFKKCKISPMTGPDIPLFKQFKAKWNTINLNKFVTGISNIDIKNAFGNNYIDILNYDFIFDMNKNDYTALIKITTVHK</sequence>
<gene>
    <name evidence="1" type="ORF">FWK35_00015453</name>
</gene>
<protein>
    <submittedName>
        <fullName evidence="1">Uncharacterized protein</fullName>
    </submittedName>
</protein>
<proteinExistence type="predicted"/>
<dbReference type="Proteomes" id="UP000478052">
    <property type="component" value="Unassembled WGS sequence"/>
</dbReference>
<dbReference type="EMBL" id="VUJU01007097">
    <property type="protein sequence ID" value="KAF0746730.1"/>
    <property type="molecule type" value="Genomic_DNA"/>
</dbReference>
<evidence type="ECO:0000313" key="2">
    <source>
        <dbReference type="Proteomes" id="UP000478052"/>
    </source>
</evidence>
<evidence type="ECO:0000313" key="1">
    <source>
        <dbReference type="EMBL" id="KAF0746730.1"/>
    </source>
</evidence>
<dbReference type="OrthoDB" id="6626331at2759"/>